<evidence type="ECO:0000259" key="3">
    <source>
        <dbReference type="Pfam" id="PF02720"/>
    </source>
</evidence>
<reference evidence="4 5" key="1">
    <citation type="submission" date="2023-07" db="EMBL/GenBank/DDBJ databases">
        <title>Sorghum-associated microbial communities from plants grown in Nebraska, USA.</title>
        <authorList>
            <person name="Schachtman D."/>
        </authorList>
    </citation>
    <scope>NUCLEOTIDE SEQUENCE [LARGE SCALE GENOMIC DNA]</scope>
    <source>
        <strain evidence="4 5">BE248</strain>
    </source>
</reference>
<dbReference type="CDD" id="cd00085">
    <property type="entry name" value="HNHc"/>
    <property type="match status" value="1"/>
</dbReference>
<comment type="caution">
    <text evidence="4">The sequence shown here is derived from an EMBL/GenBank/DDBJ whole genome shotgun (WGS) entry which is preliminary data.</text>
</comment>
<evidence type="ECO:0000256" key="2">
    <source>
        <dbReference type="SAM" id="MobiDB-lite"/>
    </source>
</evidence>
<organism evidence="4 5">
    <name type="scientific">Aeromicrobium panaciterrae</name>
    <dbReference type="NCBI Taxonomy" id="363861"/>
    <lineage>
        <taxon>Bacteria</taxon>
        <taxon>Bacillati</taxon>
        <taxon>Actinomycetota</taxon>
        <taxon>Actinomycetes</taxon>
        <taxon>Propionibacteriales</taxon>
        <taxon>Nocardioidaceae</taxon>
        <taxon>Aeromicrobium</taxon>
    </lineage>
</organism>
<protein>
    <recommendedName>
        <fullName evidence="3">DUF222 domain-containing protein</fullName>
    </recommendedName>
</protein>
<name>A0ABU1US76_9ACTN</name>
<evidence type="ECO:0000313" key="5">
    <source>
        <dbReference type="Proteomes" id="UP001257739"/>
    </source>
</evidence>
<evidence type="ECO:0000256" key="1">
    <source>
        <dbReference type="SAM" id="Coils"/>
    </source>
</evidence>
<dbReference type="Proteomes" id="UP001257739">
    <property type="component" value="Unassembled WGS sequence"/>
</dbReference>
<keyword evidence="5" id="KW-1185">Reference proteome</keyword>
<gene>
    <name evidence="4" type="ORF">J2X11_002836</name>
</gene>
<proteinExistence type="predicted"/>
<feature type="non-terminal residue" evidence="4">
    <location>
        <position position="350"/>
    </location>
</feature>
<dbReference type="EMBL" id="JAVDWH010000001">
    <property type="protein sequence ID" value="MDR7087997.1"/>
    <property type="molecule type" value="Genomic_DNA"/>
</dbReference>
<dbReference type="Pfam" id="PF02720">
    <property type="entry name" value="DUF222"/>
    <property type="match status" value="1"/>
</dbReference>
<feature type="domain" description="DUF222" evidence="3">
    <location>
        <begin position="17"/>
        <end position="311"/>
    </location>
</feature>
<accession>A0ABU1US76</accession>
<dbReference type="InterPro" id="IPR003870">
    <property type="entry name" value="DUF222"/>
</dbReference>
<sequence length="350" mass="39200">MRTALDTGQEILDRIADLELQRAQIEAKTAALMLEFSDLRRNEAERHDDPRVRDMEISFAADELGVVLHQPTRTVQVRLADSRRIRNLMPLIWTAYREGRIDGFRVSLIASATAKLTTQENLIHLDGTIGDYAATHTTAQLKAKLNRFVATWEASDAAVKEERAKRSVWVNHQDDGMSFLTAYIPTPDALLIDAILTERAKAVSDDRTLDQRRADLFVEQMRGTTDGQTTSTRAVIGITVPVTSLAGLDDLPSESFDRSFALPAQMVREMTEQPGTLWFRILTDPLGRILDTTEPRPFPSDALRTSIQARDGTCRFATCSRPSMESDLDHEIPRPDGPTNGTNLRALCRR</sequence>
<feature type="coiled-coil region" evidence="1">
    <location>
        <begin position="8"/>
        <end position="35"/>
    </location>
</feature>
<dbReference type="InterPro" id="IPR003615">
    <property type="entry name" value="HNH_nuc"/>
</dbReference>
<keyword evidence="1" id="KW-0175">Coiled coil</keyword>
<dbReference type="RefSeq" id="WP_309972257.1">
    <property type="nucleotide sequence ID" value="NZ_JAVDWH010000001.1"/>
</dbReference>
<feature type="region of interest" description="Disordered" evidence="2">
    <location>
        <begin position="324"/>
        <end position="350"/>
    </location>
</feature>
<evidence type="ECO:0000313" key="4">
    <source>
        <dbReference type="EMBL" id="MDR7087997.1"/>
    </source>
</evidence>